<comment type="subcellular location">
    <subcellularLocation>
        <location evidence="12">Postsynaptic cell membrane</location>
        <topology evidence="12">Single-pass type I membrane protein</topology>
    </subcellularLocation>
</comment>
<accession>A0A9D4D9H9</accession>
<dbReference type="GO" id="GO:0005509">
    <property type="term" value="F:calcium ion binding"/>
    <property type="evidence" value="ECO:0007669"/>
    <property type="project" value="UniProtKB-UniRule"/>
</dbReference>
<keyword evidence="2" id="KW-0812">Transmembrane</keyword>
<dbReference type="Gene3D" id="2.60.40.60">
    <property type="entry name" value="Cadherins"/>
    <property type="match status" value="2"/>
</dbReference>
<keyword evidence="7" id="KW-1133">Transmembrane helix</keyword>
<keyword evidence="4" id="KW-0677">Repeat</keyword>
<dbReference type="SMART" id="SM00112">
    <property type="entry name" value="CA"/>
    <property type="match status" value="2"/>
</dbReference>
<dbReference type="AlphaFoldDB" id="A0A9D4D9H9"/>
<gene>
    <name evidence="17" type="ORF">DPMN_047793</name>
</gene>
<dbReference type="Gene3D" id="2.60.120.200">
    <property type="match status" value="1"/>
</dbReference>
<evidence type="ECO:0000259" key="16">
    <source>
        <dbReference type="PROSITE" id="PS50268"/>
    </source>
</evidence>
<dbReference type="GO" id="GO:0009986">
    <property type="term" value="C:cell surface"/>
    <property type="evidence" value="ECO:0007669"/>
    <property type="project" value="TreeGrafter"/>
</dbReference>
<dbReference type="EMBL" id="JAIWYP010000011">
    <property type="protein sequence ID" value="KAH3741075.1"/>
    <property type="molecule type" value="Genomic_DNA"/>
</dbReference>
<evidence type="ECO:0000256" key="14">
    <source>
        <dbReference type="PROSITE-ProRule" id="PRU00043"/>
    </source>
</evidence>
<keyword evidence="11" id="KW-0628">Postsynaptic cell membrane</keyword>
<evidence type="ECO:0000256" key="3">
    <source>
        <dbReference type="ARBA" id="ARBA00022729"/>
    </source>
</evidence>
<dbReference type="PANTHER" id="PTHR14139:SF2">
    <property type="entry name" value="CALSYNTENIN-1"/>
    <property type="match status" value="1"/>
</dbReference>
<evidence type="ECO:0000256" key="4">
    <source>
        <dbReference type="ARBA" id="ARBA00022737"/>
    </source>
</evidence>
<evidence type="ECO:0000256" key="11">
    <source>
        <dbReference type="ARBA" id="ARBA00023257"/>
    </source>
</evidence>
<reference evidence="17" key="1">
    <citation type="journal article" date="2019" name="bioRxiv">
        <title>The Genome of the Zebra Mussel, Dreissena polymorpha: A Resource for Invasive Species Research.</title>
        <authorList>
            <person name="McCartney M.A."/>
            <person name="Auch B."/>
            <person name="Kono T."/>
            <person name="Mallez S."/>
            <person name="Zhang Y."/>
            <person name="Obille A."/>
            <person name="Becker A."/>
            <person name="Abrahante J.E."/>
            <person name="Garbe J."/>
            <person name="Badalamenti J.P."/>
            <person name="Herman A."/>
            <person name="Mangelson H."/>
            <person name="Liachko I."/>
            <person name="Sullivan S."/>
            <person name="Sone E.D."/>
            <person name="Koren S."/>
            <person name="Silverstein K.A.T."/>
            <person name="Beckman K.B."/>
            <person name="Gohl D.M."/>
        </authorList>
    </citation>
    <scope>NUCLEOTIDE SEQUENCE</scope>
    <source>
        <strain evidence="17">Duluth1</strain>
        <tissue evidence="17">Whole animal</tissue>
    </source>
</reference>
<dbReference type="GO" id="GO:0007156">
    <property type="term" value="P:homophilic cell adhesion via plasma membrane adhesion molecules"/>
    <property type="evidence" value="ECO:0007669"/>
    <property type="project" value="InterPro"/>
</dbReference>
<dbReference type="InterPro" id="IPR015919">
    <property type="entry name" value="Cadherin-like_sf"/>
</dbReference>
<evidence type="ECO:0000256" key="12">
    <source>
        <dbReference type="ARBA" id="ARBA00035006"/>
    </source>
</evidence>
<comment type="similarity">
    <text evidence="13">Belongs to the calsyntenin family.</text>
</comment>
<dbReference type="CDD" id="cd11304">
    <property type="entry name" value="Cadherin_repeat"/>
    <property type="match status" value="2"/>
</dbReference>
<evidence type="ECO:0000256" key="2">
    <source>
        <dbReference type="ARBA" id="ARBA00022692"/>
    </source>
</evidence>
<dbReference type="InterPro" id="IPR002126">
    <property type="entry name" value="Cadherin-like_dom"/>
</dbReference>
<dbReference type="SUPFAM" id="SSF49313">
    <property type="entry name" value="Cadherin-like"/>
    <property type="match status" value="2"/>
</dbReference>
<dbReference type="GO" id="GO:0045211">
    <property type="term" value="C:postsynaptic membrane"/>
    <property type="evidence" value="ECO:0007669"/>
    <property type="project" value="UniProtKB-SubCell"/>
</dbReference>
<keyword evidence="1" id="KW-1003">Cell membrane</keyword>
<organism evidence="17 18">
    <name type="scientific">Dreissena polymorpha</name>
    <name type="common">Zebra mussel</name>
    <name type="synonym">Mytilus polymorpha</name>
    <dbReference type="NCBI Taxonomy" id="45954"/>
    <lineage>
        <taxon>Eukaryota</taxon>
        <taxon>Metazoa</taxon>
        <taxon>Spiralia</taxon>
        <taxon>Lophotrochozoa</taxon>
        <taxon>Mollusca</taxon>
        <taxon>Bivalvia</taxon>
        <taxon>Autobranchia</taxon>
        <taxon>Heteroconchia</taxon>
        <taxon>Euheterodonta</taxon>
        <taxon>Imparidentia</taxon>
        <taxon>Neoheterodontei</taxon>
        <taxon>Myida</taxon>
        <taxon>Dreissenoidea</taxon>
        <taxon>Dreissenidae</taxon>
        <taxon>Dreissena</taxon>
    </lineage>
</organism>
<feature type="signal peptide" evidence="15">
    <location>
        <begin position="1"/>
        <end position="19"/>
    </location>
</feature>
<evidence type="ECO:0000256" key="7">
    <source>
        <dbReference type="ARBA" id="ARBA00022989"/>
    </source>
</evidence>
<dbReference type="PANTHER" id="PTHR14139">
    <property type="entry name" value="CALSYNTENIN"/>
    <property type="match status" value="1"/>
</dbReference>
<dbReference type="Proteomes" id="UP000828390">
    <property type="component" value="Unassembled WGS sequence"/>
</dbReference>
<keyword evidence="3 15" id="KW-0732">Signal</keyword>
<keyword evidence="18" id="KW-1185">Reference proteome</keyword>
<evidence type="ECO:0000313" key="17">
    <source>
        <dbReference type="EMBL" id="KAH3741075.1"/>
    </source>
</evidence>
<keyword evidence="10" id="KW-0325">Glycoprotein</keyword>
<evidence type="ECO:0000256" key="6">
    <source>
        <dbReference type="ARBA" id="ARBA00022889"/>
    </source>
</evidence>
<sequence length="581" mass="65672">MDKRLVLFVYIVCFGLVSSTSEPNAYAPEIISSVFNSRDIPLFQGTVREDETVVHLEPQLFARDNDTVGSARLICRYEIVSNIKKIPFVIEVKNRETGEGLLKVHEGERLSYEKRKTYKFNIFAFDCVDPPYDKKSSRAVVTVKVVAADRSAPVFEKTTYNADLQEGVLSQNITQVKAIDRDADPENSAICGYDIVSDEAPFTITSNGIIKNTKAIYHKDAYNYILKIRARDCAGKVSEPAYVNIIVKETCTNGWTDFPDHIEYTPGSEYKYLTDSARLHVCTGSCTIDRVSVRVNLATNHIGKGCDRDTYSILSQRKLCGASDESVDLLPTATLASNWTSVVPSDDGNDGDRIFAFDGKSHHIVVPDAYTDHHLDSHFTISTWMKHSGHDDLVTKDTKPHHHGNKEHLLCMSDGDGMNRHHYALFVHNSKLVFLLRRESSDPADLEVFKPAEWRWLLDEVNDGRWHHYALSMDFPELRLLVDGKVVEANQDNFEMLDDWPLHPTDKVHYSKLVIGACWKGLDETFADHFQGYLAGLSLLKGRTESDKVIQCLNNCQENLEFTDLENMPSGTVRLTKRLLI</sequence>
<evidence type="ECO:0000256" key="1">
    <source>
        <dbReference type="ARBA" id="ARBA00022475"/>
    </source>
</evidence>
<evidence type="ECO:0000256" key="5">
    <source>
        <dbReference type="ARBA" id="ARBA00022837"/>
    </source>
</evidence>
<dbReference type="PROSITE" id="PS50268">
    <property type="entry name" value="CADHERIN_2"/>
    <property type="match status" value="2"/>
</dbReference>
<feature type="chain" id="PRO_5038931983" description="Cadherin domain-containing protein" evidence="15">
    <location>
        <begin position="20"/>
        <end position="581"/>
    </location>
</feature>
<protein>
    <recommendedName>
        <fullName evidence="16">Cadherin domain-containing protein</fullName>
    </recommendedName>
</protein>
<proteinExistence type="inferred from homology"/>
<comment type="caution">
    <text evidence="17">The sequence shown here is derived from an EMBL/GenBank/DDBJ whole genome shotgun (WGS) entry which is preliminary data.</text>
</comment>
<evidence type="ECO:0000256" key="8">
    <source>
        <dbReference type="ARBA" id="ARBA00023018"/>
    </source>
</evidence>
<evidence type="ECO:0000256" key="15">
    <source>
        <dbReference type="SAM" id="SignalP"/>
    </source>
</evidence>
<dbReference type="FunFam" id="2.60.40.60:FF:000025">
    <property type="entry name" value="Calsyntenin 1"/>
    <property type="match status" value="1"/>
</dbReference>
<keyword evidence="9" id="KW-0472">Membrane</keyword>
<dbReference type="GO" id="GO:0051965">
    <property type="term" value="P:positive regulation of synapse assembly"/>
    <property type="evidence" value="ECO:0007669"/>
    <property type="project" value="TreeGrafter"/>
</dbReference>
<dbReference type="GO" id="GO:0050806">
    <property type="term" value="P:positive regulation of synaptic transmission"/>
    <property type="evidence" value="ECO:0007669"/>
    <property type="project" value="TreeGrafter"/>
</dbReference>
<feature type="domain" description="Cadherin" evidence="16">
    <location>
        <begin position="39"/>
        <end position="155"/>
    </location>
</feature>
<keyword evidence="5 14" id="KW-0106">Calcium</keyword>
<keyword evidence="6" id="KW-0130">Cell adhesion</keyword>
<reference evidence="17" key="2">
    <citation type="submission" date="2020-11" db="EMBL/GenBank/DDBJ databases">
        <authorList>
            <person name="McCartney M.A."/>
            <person name="Auch B."/>
            <person name="Kono T."/>
            <person name="Mallez S."/>
            <person name="Becker A."/>
            <person name="Gohl D.M."/>
            <person name="Silverstein K.A.T."/>
            <person name="Koren S."/>
            <person name="Bechman K.B."/>
            <person name="Herman A."/>
            <person name="Abrahante J.E."/>
            <person name="Garbe J."/>
        </authorList>
    </citation>
    <scope>NUCLEOTIDE SEQUENCE</scope>
    <source>
        <strain evidence="17">Duluth1</strain>
        <tissue evidence="17">Whole animal</tissue>
    </source>
</reference>
<feature type="domain" description="Cadherin" evidence="16">
    <location>
        <begin position="156"/>
        <end position="261"/>
    </location>
</feature>
<keyword evidence="8" id="KW-0770">Synapse</keyword>
<name>A0A9D4D9H9_DREPO</name>
<dbReference type="SUPFAM" id="SSF49899">
    <property type="entry name" value="Concanavalin A-like lectins/glucanases"/>
    <property type="match status" value="1"/>
</dbReference>
<evidence type="ECO:0000256" key="9">
    <source>
        <dbReference type="ARBA" id="ARBA00023136"/>
    </source>
</evidence>
<evidence type="ECO:0000256" key="10">
    <source>
        <dbReference type="ARBA" id="ARBA00023180"/>
    </source>
</evidence>
<evidence type="ECO:0000313" key="18">
    <source>
        <dbReference type="Proteomes" id="UP000828390"/>
    </source>
</evidence>
<dbReference type="InterPro" id="IPR013320">
    <property type="entry name" value="ConA-like_dom_sf"/>
</dbReference>
<evidence type="ECO:0000256" key="13">
    <source>
        <dbReference type="ARBA" id="ARBA00035015"/>
    </source>
</evidence>